<dbReference type="InterPro" id="IPR018247">
    <property type="entry name" value="EF_Hand_1_Ca_BS"/>
</dbReference>
<reference evidence="2 3" key="1">
    <citation type="journal article" date="2018" name="ISME J.">
        <title>A methanotrophic archaeon couples anaerobic oxidation of methane to Fe(III) reduction.</title>
        <authorList>
            <person name="Cai C."/>
            <person name="Leu A.O."/>
            <person name="Xie G.J."/>
            <person name="Guo J."/>
            <person name="Feng Y."/>
            <person name="Zhao J.X."/>
            <person name="Tyson G.W."/>
            <person name="Yuan Z."/>
            <person name="Hu S."/>
        </authorList>
    </citation>
    <scope>NUCLEOTIDE SEQUENCE [LARGE SCALE GENOMIC DNA]</scope>
    <source>
        <strain evidence="2">FeB_12</strain>
    </source>
</reference>
<protein>
    <recommendedName>
        <fullName evidence="1">Peptidase M28 domain-containing protein</fullName>
    </recommendedName>
</protein>
<dbReference type="PROSITE" id="PS00018">
    <property type="entry name" value="EF_HAND_1"/>
    <property type="match status" value="1"/>
</dbReference>
<evidence type="ECO:0000313" key="2">
    <source>
        <dbReference type="EMBL" id="PWB68507.1"/>
    </source>
</evidence>
<dbReference type="PANTHER" id="PTHR12147">
    <property type="entry name" value="METALLOPEPTIDASE M28 FAMILY MEMBER"/>
    <property type="match status" value="1"/>
</dbReference>
<organism evidence="2 3">
    <name type="scientific">candidate division GN15 bacterium</name>
    <dbReference type="NCBI Taxonomy" id="2072418"/>
    <lineage>
        <taxon>Bacteria</taxon>
        <taxon>candidate division GN15</taxon>
    </lineage>
</organism>
<sequence length="785" mass="84565">MTHLRTYLVLALFCLLDTAWAGDLYKVIVMNKQDAARLRSTGVEGVVRLSDGFLVLADSTSALRLSLSGLQTQLVMPAASQEELGLLIDHARPTSALAATEILGEITVVRMPESTTRSGYAEPAVFPLADERVSIEYLESRYSAQDMLARLGGLSIPLEELISRVSRDSLEAYEQMLATFYPRFTGTATENQARDWLAAKLASFGIDSVSVDSFGAVFRTGPLPGFNVVGYKFGHTFPNHYVIVGAHRDAGFVVPINGQTAGGADDNGSGTVAVLEMARILSGVETDMTIVFALFDAEEEGLFGAKCYARGARARGDSVVCMLNLDMIGDINNFSAARIHRGQQTGFSDLFVALADSLLGLYCLEEDVAVADHLAFYQAGYEIAYLEEYNFSSVYHTIYDDTTHLSYDYLTLMTRASLAAVYAINATAWPSPTLAFQFPGGVPSKTSPSRTTSFEVSINPVSGGVRTPGSETLRYSIDGSPSISVPLTPISPQSFRATLPVTPCGSCLRYYVTAVEATRGMVSDVDTAIGHFALSAGSTEIVFSDDFETDKGWSVTGSATTGHEGMWQRGFSAACGFVNDPLLDFDNSGQSYYTGNSFYYDWSSLIGRYTELTSPAIGLTGRDAVVTYAAWYSNHPERYQSYYVVHEDTFDVQVSVDGNEWTRRQTIGPVLHADGGWYTYAFRIPAATPGSTRLRFVAQDEGSQSLIEAAIDAVEVIAYDCADQPSCCSDATGNVNMTGVVDLSDLSALVSYLSGGGYVLPCVDAANVNGLGIVDLADLSALVSY</sequence>
<dbReference type="InterPro" id="IPR036439">
    <property type="entry name" value="Dockerin_dom_sf"/>
</dbReference>
<dbReference type="PANTHER" id="PTHR12147:SF26">
    <property type="entry name" value="PEPTIDASE M28 DOMAIN-CONTAINING PROTEIN"/>
    <property type="match status" value="1"/>
</dbReference>
<proteinExistence type="predicted"/>
<dbReference type="Proteomes" id="UP000250918">
    <property type="component" value="Unassembled WGS sequence"/>
</dbReference>
<comment type="caution">
    <text evidence="2">The sequence shown here is derived from an EMBL/GenBank/DDBJ whole genome shotgun (WGS) entry which is preliminary data.</text>
</comment>
<dbReference type="GO" id="GO:0006508">
    <property type="term" value="P:proteolysis"/>
    <property type="evidence" value="ECO:0007669"/>
    <property type="project" value="InterPro"/>
</dbReference>
<dbReference type="InterPro" id="IPR007484">
    <property type="entry name" value="Peptidase_M28"/>
</dbReference>
<dbReference type="SUPFAM" id="SSF53187">
    <property type="entry name" value="Zn-dependent exopeptidases"/>
    <property type="match status" value="1"/>
</dbReference>
<name>A0A855X3I7_9BACT</name>
<dbReference type="GO" id="GO:0008235">
    <property type="term" value="F:metalloexopeptidase activity"/>
    <property type="evidence" value="ECO:0007669"/>
    <property type="project" value="InterPro"/>
</dbReference>
<feature type="domain" description="Peptidase M28" evidence="1">
    <location>
        <begin position="234"/>
        <end position="420"/>
    </location>
</feature>
<feature type="non-terminal residue" evidence="2">
    <location>
        <position position="785"/>
    </location>
</feature>
<dbReference type="InterPro" id="IPR045175">
    <property type="entry name" value="M28_fam"/>
</dbReference>
<dbReference type="Pfam" id="PF04389">
    <property type="entry name" value="Peptidase_M28"/>
    <property type="match status" value="1"/>
</dbReference>
<dbReference type="GO" id="GO:0000272">
    <property type="term" value="P:polysaccharide catabolic process"/>
    <property type="evidence" value="ECO:0007669"/>
    <property type="project" value="InterPro"/>
</dbReference>
<dbReference type="AlphaFoldDB" id="A0A855X3I7"/>
<dbReference type="Gene3D" id="1.10.1330.10">
    <property type="entry name" value="Dockerin domain"/>
    <property type="match status" value="1"/>
</dbReference>
<evidence type="ECO:0000259" key="1">
    <source>
        <dbReference type="Pfam" id="PF04389"/>
    </source>
</evidence>
<dbReference type="EMBL" id="PQAP01000198">
    <property type="protein sequence ID" value="PWB68507.1"/>
    <property type="molecule type" value="Genomic_DNA"/>
</dbReference>
<accession>A0A855X3I7</accession>
<gene>
    <name evidence="2" type="ORF">C3F09_11515</name>
</gene>
<evidence type="ECO:0000313" key="3">
    <source>
        <dbReference type="Proteomes" id="UP000250918"/>
    </source>
</evidence>
<dbReference type="Gene3D" id="3.40.630.10">
    <property type="entry name" value="Zn peptidases"/>
    <property type="match status" value="1"/>
</dbReference>